<name>A0A2V1JST0_EUBRA</name>
<organism evidence="1 2">
    <name type="scientific">Eubacterium ramulus</name>
    <dbReference type="NCBI Taxonomy" id="39490"/>
    <lineage>
        <taxon>Bacteria</taxon>
        <taxon>Bacillati</taxon>
        <taxon>Bacillota</taxon>
        <taxon>Clostridia</taxon>
        <taxon>Eubacteriales</taxon>
        <taxon>Eubacteriaceae</taxon>
        <taxon>Eubacterium</taxon>
    </lineage>
</organism>
<dbReference type="InterPro" id="IPR024078">
    <property type="entry name" value="LmbE-like_dom_sf"/>
</dbReference>
<dbReference type="Pfam" id="PF02585">
    <property type="entry name" value="PIG-L"/>
    <property type="match status" value="1"/>
</dbReference>
<protein>
    <recommendedName>
        <fullName evidence="3">PIG-L family deacetylase</fullName>
    </recommendedName>
</protein>
<dbReference type="GO" id="GO:0016811">
    <property type="term" value="F:hydrolase activity, acting on carbon-nitrogen (but not peptide) bonds, in linear amides"/>
    <property type="evidence" value="ECO:0007669"/>
    <property type="project" value="TreeGrafter"/>
</dbReference>
<dbReference type="SUPFAM" id="SSF102588">
    <property type="entry name" value="LmbE-like"/>
    <property type="match status" value="1"/>
</dbReference>
<evidence type="ECO:0000313" key="1">
    <source>
        <dbReference type="EMBL" id="PWE86321.1"/>
    </source>
</evidence>
<gene>
    <name evidence="1" type="ORF">LG34_10695</name>
</gene>
<dbReference type="PANTHER" id="PTHR12993:SF11">
    <property type="entry name" value="N-ACETYLGLUCOSAMINYL-PHOSPHATIDYLINOSITOL DE-N-ACETYLASE"/>
    <property type="match status" value="1"/>
</dbReference>
<dbReference type="Proteomes" id="UP000245288">
    <property type="component" value="Unassembled WGS sequence"/>
</dbReference>
<proteinExistence type="predicted"/>
<reference evidence="1 2" key="1">
    <citation type="submission" date="2014-09" db="EMBL/GenBank/DDBJ databases">
        <title>Butyrate-producing bacteria isolated from human gut.</title>
        <authorList>
            <person name="Zhang Q."/>
            <person name="Zhao L."/>
        </authorList>
    </citation>
    <scope>NUCLEOTIDE SEQUENCE [LARGE SCALE GENOMIC DNA]</scope>
    <source>
        <strain evidence="1 2">21</strain>
    </source>
</reference>
<sequence length="205" mass="23532">MNSLSHVPQSALASYDSLMIVAHPDDETIWGGSHLLNGNYVVVCITNGNNKTRRREFESVIRQTDSIGIMLTYPDKTLGKRDNWNSCKTEIEKDIASILKMNDWKTIVTHNPEGEYGHIHHQMTSELTTTAVSDQEQLDRLYYFGKYVKAKNMDSDKYKKYLTNAISGQELDRKMALTRLYGSQEKVMEHLGHMLPYENWIPASQ</sequence>
<dbReference type="PANTHER" id="PTHR12993">
    <property type="entry name" value="N-ACETYLGLUCOSAMINYL-PHOSPHATIDYLINOSITOL DE-N-ACETYLASE-RELATED"/>
    <property type="match status" value="1"/>
</dbReference>
<evidence type="ECO:0000313" key="2">
    <source>
        <dbReference type="Proteomes" id="UP000245288"/>
    </source>
</evidence>
<keyword evidence="2" id="KW-1185">Reference proteome</keyword>
<dbReference type="EMBL" id="JRFU01000118">
    <property type="protein sequence ID" value="PWE86321.1"/>
    <property type="molecule type" value="Genomic_DNA"/>
</dbReference>
<dbReference type="Gene3D" id="3.40.50.10320">
    <property type="entry name" value="LmbE-like"/>
    <property type="match status" value="1"/>
</dbReference>
<dbReference type="AlphaFoldDB" id="A0A2V1JST0"/>
<accession>A0A2V1JST0</accession>
<dbReference type="InterPro" id="IPR003737">
    <property type="entry name" value="GlcNAc_PI_deacetylase-related"/>
</dbReference>
<comment type="caution">
    <text evidence="1">The sequence shown here is derived from an EMBL/GenBank/DDBJ whole genome shotgun (WGS) entry which is preliminary data.</text>
</comment>
<evidence type="ECO:0008006" key="3">
    <source>
        <dbReference type="Google" id="ProtNLM"/>
    </source>
</evidence>